<dbReference type="Gene3D" id="2.60.40.10">
    <property type="entry name" value="Immunoglobulins"/>
    <property type="match status" value="1"/>
</dbReference>
<dbReference type="NCBIfam" id="NF011678">
    <property type="entry name" value="PRK15098.1"/>
    <property type="match status" value="1"/>
</dbReference>
<evidence type="ECO:0000256" key="8">
    <source>
        <dbReference type="ARBA" id="ARBA00023295"/>
    </source>
</evidence>
<evidence type="ECO:0000256" key="3">
    <source>
        <dbReference type="ARBA" id="ARBA00005336"/>
    </source>
</evidence>
<dbReference type="Gene3D" id="3.20.20.300">
    <property type="entry name" value="Glycoside hydrolase, family 3, N-terminal domain"/>
    <property type="match status" value="1"/>
</dbReference>
<reference evidence="12" key="1">
    <citation type="submission" date="2015-10" db="EMBL/GenBank/DDBJ databases">
        <title>Biosynthesis of SCL-MCL polyhydroxyalkanoates by metagenomic clones in Pseudomonas putida.</title>
        <authorList>
            <person name="Cheng J."/>
            <person name="Charles T.C."/>
        </authorList>
    </citation>
    <scope>NUCLEOTIDE SEQUENCE</scope>
</reference>
<dbReference type="AlphaFoldDB" id="A0A0U3JBP5"/>
<dbReference type="EMBL" id="KT944266">
    <property type="protein sequence ID" value="ALV86508.1"/>
    <property type="molecule type" value="Genomic_DNA"/>
</dbReference>
<dbReference type="PANTHER" id="PTHR30620">
    <property type="entry name" value="PERIPLASMIC BETA-GLUCOSIDASE-RELATED"/>
    <property type="match status" value="1"/>
</dbReference>
<name>A0A0U3JBP5_9BACT</name>
<keyword evidence="5" id="KW-0732">Signal</keyword>
<dbReference type="FunFam" id="3.20.20.300:FF:000005">
    <property type="entry name" value="Periplasmic beta-glucosidase"/>
    <property type="match status" value="1"/>
</dbReference>
<evidence type="ECO:0000256" key="6">
    <source>
        <dbReference type="ARBA" id="ARBA00022764"/>
    </source>
</evidence>
<dbReference type="InterPro" id="IPR019800">
    <property type="entry name" value="Glyco_hydro_3_AS"/>
</dbReference>
<dbReference type="Pfam" id="PF01915">
    <property type="entry name" value="Glyco_hydro_3_C"/>
    <property type="match status" value="1"/>
</dbReference>
<keyword evidence="6" id="KW-0574">Periplasm</keyword>
<dbReference type="InterPro" id="IPR026891">
    <property type="entry name" value="Fn3-like"/>
</dbReference>
<accession>A0A0U3JBP5</accession>
<dbReference type="GO" id="GO:0042597">
    <property type="term" value="C:periplasmic space"/>
    <property type="evidence" value="ECO:0007669"/>
    <property type="project" value="UniProtKB-SubCell"/>
</dbReference>
<dbReference type="InterPro" id="IPR051915">
    <property type="entry name" value="Cellulose_Degrad_GH3"/>
</dbReference>
<evidence type="ECO:0000256" key="9">
    <source>
        <dbReference type="ARBA" id="ARBA00067498"/>
    </source>
</evidence>
<dbReference type="Pfam" id="PF00933">
    <property type="entry name" value="Glyco_hydro_3"/>
    <property type="match status" value="1"/>
</dbReference>
<evidence type="ECO:0000256" key="10">
    <source>
        <dbReference type="RuleBase" id="RU361161"/>
    </source>
</evidence>
<dbReference type="GO" id="GO:0009251">
    <property type="term" value="P:glucan catabolic process"/>
    <property type="evidence" value="ECO:0007669"/>
    <property type="project" value="TreeGrafter"/>
</dbReference>
<dbReference type="EC" id="3.2.1.21" evidence="4"/>
<dbReference type="SMART" id="SM01217">
    <property type="entry name" value="Fn3_like"/>
    <property type="match status" value="1"/>
</dbReference>
<evidence type="ECO:0000256" key="1">
    <source>
        <dbReference type="ARBA" id="ARBA00000448"/>
    </source>
</evidence>
<dbReference type="InterPro" id="IPR013783">
    <property type="entry name" value="Ig-like_fold"/>
</dbReference>
<dbReference type="InterPro" id="IPR036881">
    <property type="entry name" value="Glyco_hydro_3_C_sf"/>
</dbReference>
<keyword evidence="7 10" id="KW-0378">Hydrolase</keyword>
<dbReference type="FunFam" id="3.40.50.1700:FF:000004">
    <property type="entry name" value="Periplasmic beta-glucosidase"/>
    <property type="match status" value="1"/>
</dbReference>
<proteinExistence type="inferred from homology"/>
<organism evidence="12">
    <name type="scientific">uncultured bacterium 20</name>
    <dbReference type="NCBI Taxonomy" id="1748270"/>
    <lineage>
        <taxon>Bacteria</taxon>
        <taxon>environmental samples</taxon>
    </lineage>
</organism>
<dbReference type="Pfam" id="PF14310">
    <property type="entry name" value="Fn3-like"/>
    <property type="match status" value="1"/>
</dbReference>
<feature type="domain" description="Fibronectin type III-like" evidence="11">
    <location>
        <begin position="650"/>
        <end position="720"/>
    </location>
</feature>
<keyword evidence="8 10" id="KW-0326">Glycosidase</keyword>
<dbReference type="PRINTS" id="PR00133">
    <property type="entry name" value="GLHYDRLASE3"/>
</dbReference>
<dbReference type="SUPFAM" id="SSF51445">
    <property type="entry name" value="(Trans)glycosidases"/>
    <property type="match status" value="1"/>
</dbReference>
<dbReference type="InterPro" id="IPR001764">
    <property type="entry name" value="Glyco_hydro_3_N"/>
</dbReference>
<comment type="catalytic activity">
    <reaction evidence="1">
        <text>Hydrolysis of terminal, non-reducing beta-D-glucosyl residues with release of beta-D-glucose.</text>
        <dbReference type="EC" id="3.2.1.21"/>
    </reaction>
</comment>
<dbReference type="Gene3D" id="3.40.50.1700">
    <property type="entry name" value="Glycoside hydrolase family 3 C-terminal domain"/>
    <property type="match status" value="1"/>
</dbReference>
<evidence type="ECO:0000256" key="2">
    <source>
        <dbReference type="ARBA" id="ARBA00004418"/>
    </source>
</evidence>
<dbReference type="InterPro" id="IPR002772">
    <property type="entry name" value="Glyco_hydro_3_C"/>
</dbReference>
<evidence type="ECO:0000256" key="4">
    <source>
        <dbReference type="ARBA" id="ARBA00012744"/>
    </source>
</evidence>
<dbReference type="InterPro" id="IPR017853">
    <property type="entry name" value="GH"/>
</dbReference>
<comment type="subcellular location">
    <subcellularLocation>
        <location evidence="2">Periplasm</location>
    </subcellularLocation>
</comment>
<dbReference type="PROSITE" id="PS00775">
    <property type="entry name" value="GLYCOSYL_HYDROL_F3"/>
    <property type="match status" value="1"/>
</dbReference>
<dbReference type="PANTHER" id="PTHR30620:SF16">
    <property type="entry name" value="LYSOSOMAL BETA GLUCOSIDASE"/>
    <property type="match status" value="1"/>
</dbReference>
<evidence type="ECO:0000256" key="5">
    <source>
        <dbReference type="ARBA" id="ARBA00022729"/>
    </source>
</evidence>
<dbReference type="InterPro" id="IPR036962">
    <property type="entry name" value="Glyco_hydro_3_N_sf"/>
</dbReference>
<evidence type="ECO:0000313" key="12">
    <source>
        <dbReference type="EMBL" id="ALV86508.1"/>
    </source>
</evidence>
<dbReference type="SUPFAM" id="SSF52279">
    <property type="entry name" value="Beta-D-glucan exohydrolase, C-terminal domain"/>
    <property type="match status" value="1"/>
</dbReference>
<dbReference type="FunFam" id="2.60.40.10:FF:000495">
    <property type="entry name" value="Periplasmic beta-glucosidase"/>
    <property type="match status" value="1"/>
</dbReference>
<sequence>MTLEEKIGQVTQFFFFTQFMKPEMMEAGIRDGKVGSLLFVTDAALINRFQRIAVEQSRLHIPLLFGFDVIHGLHTIFPVPLAMASSWDPSLVERAQTVAAREASAVGIRWTFAPMVDIARDPRWGRIVEGAGEDPYLGSRIAAAQVRGFQGTNVADRERVLACVKHFAGYGAGSGGRDYDSAFIADAELHNVYLPPFKAAVDAGAGSLMSAYMDLNDVPATGNAFLLQDVLRRDWGFKGFVVSDAEAVGNLITHGFAADKADAAARALTAGVDMEMTLPLALPFLGADVGRAYASSLAKLVEEGRVTAAQLDGAVRRILEAKIRLGLFENPYVDEARAASVRTDPEHRRLARMAAQRSAVLLRNDGNLLPLAKADPKVSTIAVIGPLADSKRDIRGSWSFADDVERAVTVFEGVRAKVGPGVKVEHAPGVDIARAYPSPFVMISGPRPPAWSEDKKRAEFEKAVALARSSDLTVVVLGEHEEMSGEAASKSTIDLPGRQRELLDAVLAAGKPVVLVLVNGRPLDITWASTRVPSILEAWHPGTEGGNAIADLLFGDANPGGKLPVTWPRSLGQVPIFYAHNLTQAPETAPDFTSRYWDVPTSPLYPFGYGLSYTTFAYSNLRVSRPEAKVGETVEVSVDVENTGTRAGDEVAQLYVHQRVGSASRPVRELKGFERVTLAPREKKTVRFALGRDELRYWSSAAKAWVQEPATFDVWAGGDSTASLTTTLRVVR</sequence>
<evidence type="ECO:0000259" key="11">
    <source>
        <dbReference type="SMART" id="SM01217"/>
    </source>
</evidence>
<evidence type="ECO:0000256" key="7">
    <source>
        <dbReference type="ARBA" id="ARBA00022801"/>
    </source>
</evidence>
<dbReference type="GO" id="GO:0008422">
    <property type="term" value="F:beta-glucosidase activity"/>
    <property type="evidence" value="ECO:0007669"/>
    <property type="project" value="UniProtKB-EC"/>
</dbReference>
<protein>
    <recommendedName>
        <fullName evidence="9">Periplasmic beta-glucosidase</fullName>
        <ecNumber evidence="4">3.2.1.21</ecNumber>
    </recommendedName>
</protein>
<comment type="similarity">
    <text evidence="3 10">Belongs to the glycosyl hydrolase 3 family.</text>
</comment>